<evidence type="ECO:0000259" key="5">
    <source>
        <dbReference type="PROSITE" id="PS50931"/>
    </source>
</evidence>
<evidence type="ECO:0000313" key="7">
    <source>
        <dbReference type="Proteomes" id="UP000539350"/>
    </source>
</evidence>
<dbReference type="PROSITE" id="PS50931">
    <property type="entry name" value="HTH_LYSR"/>
    <property type="match status" value="1"/>
</dbReference>
<keyword evidence="4" id="KW-0804">Transcription</keyword>
<dbReference type="GO" id="GO:0000976">
    <property type="term" value="F:transcription cis-regulatory region binding"/>
    <property type="evidence" value="ECO:0007669"/>
    <property type="project" value="TreeGrafter"/>
</dbReference>
<dbReference type="PANTHER" id="PTHR30126:SF88">
    <property type="entry name" value="TRANSCRIPTIONAL REGULATOR-RELATED"/>
    <property type="match status" value="1"/>
</dbReference>
<dbReference type="PANTHER" id="PTHR30126">
    <property type="entry name" value="HTH-TYPE TRANSCRIPTIONAL REGULATOR"/>
    <property type="match status" value="1"/>
</dbReference>
<dbReference type="InterPro" id="IPR036388">
    <property type="entry name" value="WH-like_DNA-bd_sf"/>
</dbReference>
<evidence type="ECO:0000256" key="2">
    <source>
        <dbReference type="ARBA" id="ARBA00023015"/>
    </source>
</evidence>
<sequence>MHKTTLEQWRMFKAVVDEGGFNQAASKIHKSTSSIHHAVSKLEDTLGVKLLVVKGRKTSLTDIGQVLLHRAQYLLEEVSRIEAVADFLSSGVETELRIAVDAAFPQDTVFQALEKVSALFPQINIDLIDTILSGANELLAEGNVDIALSPLPMNNGLNDELCCIEFVAVAHKNHALHQLGHELSVENLRSFRQVIVHDSAIQNKTDAGWLGAKQRWSVSHLHTSIKLVENNMGYAWLPLPAIKDALSEGTLKRLQLKDGGSRRVSFYLNYFDKDRVGPAAREFMGELRLSTMDMSNSET</sequence>
<dbReference type="InterPro" id="IPR005119">
    <property type="entry name" value="LysR_subst-bd"/>
</dbReference>
<evidence type="ECO:0000256" key="3">
    <source>
        <dbReference type="ARBA" id="ARBA00023125"/>
    </source>
</evidence>
<comment type="caution">
    <text evidence="6">The sequence shown here is derived from an EMBL/GenBank/DDBJ whole genome shotgun (WGS) entry which is preliminary data.</text>
</comment>
<organism evidence="6 7">
    <name type="scientific">Sediminihaliea albiluteola</name>
    <dbReference type="NCBI Taxonomy" id="2758564"/>
    <lineage>
        <taxon>Bacteria</taxon>
        <taxon>Pseudomonadati</taxon>
        <taxon>Pseudomonadota</taxon>
        <taxon>Gammaproteobacteria</taxon>
        <taxon>Cellvibrionales</taxon>
        <taxon>Halieaceae</taxon>
        <taxon>Sediminihaliea</taxon>
    </lineage>
</organism>
<accession>A0A7W2TWX5</accession>
<dbReference type="Gene3D" id="1.10.10.10">
    <property type="entry name" value="Winged helix-like DNA-binding domain superfamily/Winged helix DNA-binding domain"/>
    <property type="match status" value="1"/>
</dbReference>
<gene>
    <name evidence="6" type="ORF">H2508_09940</name>
</gene>
<feature type="domain" description="HTH lysR-type" evidence="5">
    <location>
        <begin position="4"/>
        <end position="61"/>
    </location>
</feature>
<reference evidence="6 7" key="1">
    <citation type="submission" date="2020-07" db="EMBL/GenBank/DDBJ databases">
        <title>Halieaceae bacterium, F7430, whole genome shotgun sequencing project.</title>
        <authorList>
            <person name="Jiang S."/>
            <person name="Liu Z.W."/>
            <person name="Du Z.J."/>
        </authorList>
    </citation>
    <scope>NUCLEOTIDE SEQUENCE [LARGE SCALE GENOMIC DNA]</scope>
    <source>
        <strain evidence="6 7">F7430</strain>
    </source>
</reference>
<name>A0A7W2TWX5_9GAMM</name>
<dbReference type="EMBL" id="JACFXU010000014">
    <property type="protein sequence ID" value="MBA6413428.1"/>
    <property type="molecule type" value="Genomic_DNA"/>
</dbReference>
<dbReference type="Pfam" id="PF00126">
    <property type="entry name" value="HTH_1"/>
    <property type="match status" value="1"/>
</dbReference>
<dbReference type="Pfam" id="PF03466">
    <property type="entry name" value="LysR_substrate"/>
    <property type="match status" value="1"/>
</dbReference>
<protein>
    <submittedName>
        <fullName evidence="6">LysR family transcriptional regulator</fullName>
    </submittedName>
</protein>
<keyword evidence="7" id="KW-1185">Reference proteome</keyword>
<evidence type="ECO:0000313" key="6">
    <source>
        <dbReference type="EMBL" id="MBA6413428.1"/>
    </source>
</evidence>
<dbReference type="AlphaFoldDB" id="A0A7W2TWX5"/>
<dbReference type="InterPro" id="IPR036390">
    <property type="entry name" value="WH_DNA-bd_sf"/>
</dbReference>
<dbReference type="GO" id="GO:0003700">
    <property type="term" value="F:DNA-binding transcription factor activity"/>
    <property type="evidence" value="ECO:0007669"/>
    <property type="project" value="InterPro"/>
</dbReference>
<proteinExistence type="inferred from homology"/>
<dbReference type="Gene3D" id="3.40.190.290">
    <property type="match status" value="1"/>
</dbReference>
<dbReference type="RefSeq" id="WP_182172623.1">
    <property type="nucleotide sequence ID" value="NZ_JACFXU010000014.1"/>
</dbReference>
<evidence type="ECO:0000256" key="4">
    <source>
        <dbReference type="ARBA" id="ARBA00023163"/>
    </source>
</evidence>
<evidence type="ECO:0000256" key="1">
    <source>
        <dbReference type="ARBA" id="ARBA00009437"/>
    </source>
</evidence>
<keyword evidence="2" id="KW-0805">Transcription regulation</keyword>
<dbReference type="SUPFAM" id="SSF46785">
    <property type="entry name" value="Winged helix' DNA-binding domain"/>
    <property type="match status" value="1"/>
</dbReference>
<dbReference type="InterPro" id="IPR000847">
    <property type="entry name" value="LysR_HTH_N"/>
</dbReference>
<dbReference type="Proteomes" id="UP000539350">
    <property type="component" value="Unassembled WGS sequence"/>
</dbReference>
<dbReference type="SUPFAM" id="SSF53850">
    <property type="entry name" value="Periplasmic binding protein-like II"/>
    <property type="match status" value="1"/>
</dbReference>
<comment type="similarity">
    <text evidence="1">Belongs to the LysR transcriptional regulatory family.</text>
</comment>
<keyword evidence="3" id="KW-0238">DNA-binding</keyword>